<evidence type="ECO:0000313" key="3">
    <source>
        <dbReference type="RefSeq" id="XP_033462395.1"/>
    </source>
</evidence>
<accession>A0A6J3MCP1</accession>
<reference evidence="3" key="1">
    <citation type="submission" date="2020-01" db="EMBL/GenBank/DDBJ databases">
        <authorList>
            <consortium name="DOE Joint Genome Institute"/>
            <person name="Haridas S."/>
            <person name="Albert R."/>
            <person name="Binder M."/>
            <person name="Bloem J."/>
            <person name="Labutti K."/>
            <person name="Salamov A."/>
            <person name="Andreopoulos B."/>
            <person name="Baker S.E."/>
            <person name="Barry K."/>
            <person name="Bills G."/>
            <person name="Bluhm B.H."/>
            <person name="Cannon C."/>
            <person name="Castanera R."/>
            <person name="Culley D.E."/>
            <person name="Daum C."/>
            <person name="Ezra D."/>
            <person name="Gonzalez J.B."/>
            <person name="Henrissat B."/>
            <person name="Kuo A."/>
            <person name="Liang C."/>
            <person name="Lipzen A."/>
            <person name="Lutzoni F."/>
            <person name="Magnuson J."/>
            <person name="Mondo S."/>
            <person name="Nolan M."/>
            <person name="Ohm R."/>
            <person name="Pangilinan J."/>
            <person name="Park H.-J."/>
            <person name="Ramirez L."/>
            <person name="Alfaro M."/>
            <person name="Sun H."/>
            <person name="Tritt A."/>
            <person name="Yoshinaga Y."/>
            <person name="Zwiers L.-H."/>
            <person name="Turgeon B.G."/>
            <person name="Goodwin S.B."/>
            <person name="Spatafora J.W."/>
            <person name="Crous P.W."/>
            <person name="Grigoriev I.V."/>
        </authorList>
    </citation>
    <scope>NUCLEOTIDE SEQUENCE</scope>
    <source>
        <strain evidence="3">CBS 342.82</strain>
    </source>
</reference>
<dbReference type="AlphaFoldDB" id="A0A6J3MCP1"/>
<protein>
    <recommendedName>
        <fullName evidence="4">Secreted protein</fullName>
    </recommendedName>
</protein>
<feature type="signal peptide" evidence="1">
    <location>
        <begin position="1"/>
        <end position="25"/>
    </location>
</feature>
<dbReference type="RefSeq" id="XP_033462395.1">
    <property type="nucleotide sequence ID" value="XM_033599257.1"/>
</dbReference>
<dbReference type="GeneID" id="54357056"/>
<evidence type="ECO:0000313" key="2">
    <source>
        <dbReference type="Proteomes" id="UP000504637"/>
    </source>
</evidence>
<feature type="chain" id="PRO_5026957133" description="Secreted protein" evidence="1">
    <location>
        <begin position="26"/>
        <end position="110"/>
    </location>
</feature>
<gene>
    <name evidence="3" type="ORF">K489DRAFT_155936</name>
</gene>
<organism evidence="3">
    <name type="scientific">Dissoconium aciculare CBS 342.82</name>
    <dbReference type="NCBI Taxonomy" id="1314786"/>
    <lineage>
        <taxon>Eukaryota</taxon>
        <taxon>Fungi</taxon>
        <taxon>Dikarya</taxon>
        <taxon>Ascomycota</taxon>
        <taxon>Pezizomycotina</taxon>
        <taxon>Dothideomycetes</taxon>
        <taxon>Dothideomycetidae</taxon>
        <taxon>Mycosphaerellales</taxon>
        <taxon>Dissoconiaceae</taxon>
        <taxon>Dissoconium</taxon>
    </lineage>
</organism>
<dbReference type="Proteomes" id="UP000504637">
    <property type="component" value="Unplaced"/>
</dbReference>
<name>A0A6J3MCP1_9PEZI</name>
<sequence length="110" mass="12874">MVGTKICSLFALATVILSSTCDARAWHFNINVQRYQTYDNETYACSNKISHESRKLKGNHIKCFAFKDGGAWNAMTYRWHKHFWMLPVDYFRHPSSYGMQRRISWSNGAD</sequence>
<keyword evidence="2" id="KW-1185">Reference proteome</keyword>
<evidence type="ECO:0008006" key="4">
    <source>
        <dbReference type="Google" id="ProtNLM"/>
    </source>
</evidence>
<reference evidence="3" key="3">
    <citation type="submission" date="2025-08" db="UniProtKB">
        <authorList>
            <consortium name="RefSeq"/>
        </authorList>
    </citation>
    <scope>IDENTIFICATION</scope>
    <source>
        <strain evidence="3">CBS 342.82</strain>
    </source>
</reference>
<proteinExistence type="predicted"/>
<keyword evidence="1" id="KW-0732">Signal</keyword>
<evidence type="ECO:0000256" key="1">
    <source>
        <dbReference type="SAM" id="SignalP"/>
    </source>
</evidence>
<reference evidence="3" key="2">
    <citation type="submission" date="2020-04" db="EMBL/GenBank/DDBJ databases">
        <authorList>
            <consortium name="NCBI Genome Project"/>
        </authorList>
    </citation>
    <scope>NUCLEOTIDE SEQUENCE</scope>
    <source>
        <strain evidence="3">CBS 342.82</strain>
    </source>
</reference>